<dbReference type="PRINTS" id="PR00301">
    <property type="entry name" value="HEATSHOCK70"/>
</dbReference>
<comment type="caution">
    <text evidence="3">The sequence shown here is derived from an EMBL/GenBank/DDBJ whole genome shotgun (WGS) entry which is preliminary data.</text>
</comment>
<reference evidence="3" key="1">
    <citation type="submission" date="2016-06" db="EMBL/GenBank/DDBJ databases">
        <title>Draft Genome sequence of the fungus Inonotus baumii.</title>
        <authorList>
            <person name="Zhu H."/>
            <person name="Lin W."/>
        </authorList>
    </citation>
    <scope>NUCLEOTIDE SEQUENCE</scope>
    <source>
        <strain evidence="3">821</strain>
    </source>
</reference>
<keyword evidence="2" id="KW-0067">ATP-binding</keyword>
<keyword evidence="3" id="KW-0346">Stress response</keyword>
<name>A0A9Q5I2S7_SANBA</name>
<gene>
    <name evidence="3" type="ORF">A7U60_g2159</name>
</gene>
<evidence type="ECO:0000313" key="4">
    <source>
        <dbReference type="Proteomes" id="UP000757232"/>
    </source>
</evidence>
<dbReference type="SUPFAM" id="SSF100920">
    <property type="entry name" value="Heat shock protein 70kD (HSP70), peptide-binding domain"/>
    <property type="match status" value="1"/>
</dbReference>
<dbReference type="Proteomes" id="UP000757232">
    <property type="component" value="Unassembled WGS sequence"/>
</dbReference>
<dbReference type="OrthoDB" id="2753769at2759"/>
<dbReference type="InterPro" id="IPR043129">
    <property type="entry name" value="ATPase_NBD"/>
</dbReference>
<dbReference type="PANTHER" id="PTHR19375">
    <property type="entry name" value="HEAT SHOCK PROTEIN 70KDA"/>
    <property type="match status" value="1"/>
</dbReference>
<dbReference type="GO" id="GO:0140662">
    <property type="term" value="F:ATP-dependent protein folding chaperone"/>
    <property type="evidence" value="ECO:0007669"/>
    <property type="project" value="InterPro"/>
</dbReference>
<dbReference type="AlphaFoldDB" id="A0A9Q5I2S7"/>
<sequence length="141" mass="15598">MSTSMVMNEHASEETGAELSQIALLAAILKGDTLEKTQDLFLLDVAPLLLGIETTGSVITAFIKHNMTELCQDLFCSMLEPVEKIIRDSKIDNSNVHKIILIDGSTRIPQIVKFMPDFFNDKEPCKSINSDEAVVYSATIH</sequence>
<dbReference type="EMBL" id="LNZH02000123">
    <property type="protein sequence ID" value="OCB90641.1"/>
    <property type="molecule type" value="Genomic_DNA"/>
</dbReference>
<organism evidence="3 4">
    <name type="scientific">Sanghuangporus baumii</name>
    <name type="common">Phellinus baumii</name>
    <dbReference type="NCBI Taxonomy" id="108892"/>
    <lineage>
        <taxon>Eukaryota</taxon>
        <taxon>Fungi</taxon>
        <taxon>Dikarya</taxon>
        <taxon>Basidiomycota</taxon>
        <taxon>Agaricomycotina</taxon>
        <taxon>Agaricomycetes</taxon>
        <taxon>Hymenochaetales</taxon>
        <taxon>Hymenochaetaceae</taxon>
        <taxon>Sanghuangporus</taxon>
    </lineage>
</organism>
<protein>
    <submittedName>
        <fullName evidence="3">Heat shock cognate 70</fullName>
    </submittedName>
</protein>
<dbReference type="Pfam" id="PF00012">
    <property type="entry name" value="HSP70"/>
    <property type="match status" value="1"/>
</dbReference>
<dbReference type="InterPro" id="IPR029047">
    <property type="entry name" value="HSP70_peptide-bd_sf"/>
</dbReference>
<proteinExistence type="predicted"/>
<evidence type="ECO:0000256" key="2">
    <source>
        <dbReference type="ARBA" id="ARBA00022840"/>
    </source>
</evidence>
<dbReference type="InterPro" id="IPR013126">
    <property type="entry name" value="Hsp_70_fam"/>
</dbReference>
<evidence type="ECO:0000256" key="1">
    <source>
        <dbReference type="ARBA" id="ARBA00022741"/>
    </source>
</evidence>
<dbReference type="Gene3D" id="3.30.420.40">
    <property type="match status" value="2"/>
</dbReference>
<dbReference type="Gene3D" id="3.90.640.10">
    <property type="entry name" value="Actin, Chain A, domain 4"/>
    <property type="match status" value="1"/>
</dbReference>
<evidence type="ECO:0000313" key="3">
    <source>
        <dbReference type="EMBL" id="OCB90641.1"/>
    </source>
</evidence>
<accession>A0A9Q5I2S7</accession>
<dbReference type="SUPFAM" id="SSF53067">
    <property type="entry name" value="Actin-like ATPase domain"/>
    <property type="match status" value="1"/>
</dbReference>
<keyword evidence="4" id="KW-1185">Reference proteome</keyword>
<keyword evidence="1" id="KW-0547">Nucleotide-binding</keyword>
<dbReference type="GO" id="GO:0005524">
    <property type="term" value="F:ATP binding"/>
    <property type="evidence" value="ECO:0007669"/>
    <property type="project" value="UniProtKB-KW"/>
</dbReference>